<dbReference type="PIRSF" id="PIRSF004491">
    <property type="entry name" value="FAD_Synth"/>
    <property type="match status" value="1"/>
</dbReference>
<evidence type="ECO:0000256" key="9">
    <source>
        <dbReference type="ARBA" id="ARBA00022827"/>
    </source>
</evidence>
<keyword evidence="5 14" id="KW-0808">Transferase</keyword>
<dbReference type="Pfam" id="PF01687">
    <property type="entry name" value="Flavokinase"/>
    <property type="match status" value="1"/>
</dbReference>
<dbReference type="EC" id="2.7.1.26" evidence="14"/>
<dbReference type="SUPFAM" id="SSF52374">
    <property type="entry name" value="Nucleotidylyl transferase"/>
    <property type="match status" value="1"/>
</dbReference>
<evidence type="ECO:0000256" key="8">
    <source>
        <dbReference type="ARBA" id="ARBA00022777"/>
    </source>
</evidence>
<comment type="catalytic activity">
    <reaction evidence="12 14">
        <text>riboflavin + ATP = FMN + ADP + H(+)</text>
        <dbReference type="Rhea" id="RHEA:14357"/>
        <dbReference type="ChEBI" id="CHEBI:15378"/>
        <dbReference type="ChEBI" id="CHEBI:30616"/>
        <dbReference type="ChEBI" id="CHEBI:57986"/>
        <dbReference type="ChEBI" id="CHEBI:58210"/>
        <dbReference type="ChEBI" id="CHEBI:456216"/>
        <dbReference type="EC" id="2.7.1.26"/>
    </reaction>
</comment>
<gene>
    <name evidence="16" type="ORF">R54839_PPFHFPJH_00269</name>
</gene>
<dbReference type="SMART" id="SM00904">
    <property type="entry name" value="Flavokinase"/>
    <property type="match status" value="1"/>
</dbReference>
<evidence type="ECO:0000256" key="3">
    <source>
        <dbReference type="ARBA" id="ARBA00022630"/>
    </source>
</evidence>
<evidence type="ECO:0000313" key="16">
    <source>
        <dbReference type="EMBL" id="CAK1227545.1"/>
    </source>
</evidence>
<evidence type="ECO:0000256" key="7">
    <source>
        <dbReference type="ARBA" id="ARBA00022741"/>
    </source>
</evidence>
<evidence type="ECO:0000256" key="13">
    <source>
        <dbReference type="ARBA" id="ARBA00049494"/>
    </source>
</evidence>
<keyword evidence="7 14" id="KW-0547">Nucleotide-binding</keyword>
<evidence type="ECO:0000256" key="11">
    <source>
        <dbReference type="ARBA" id="ARBA00023268"/>
    </source>
</evidence>
<evidence type="ECO:0000256" key="12">
    <source>
        <dbReference type="ARBA" id="ARBA00047880"/>
    </source>
</evidence>
<evidence type="ECO:0000313" key="17">
    <source>
        <dbReference type="Proteomes" id="UP001314261"/>
    </source>
</evidence>
<dbReference type="RefSeq" id="WP_338342291.1">
    <property type="nucleotide sequence ID" value="NZ_CAUZLL010000002.1"/>
</dbReference>
<sequence>MTELTKLHYPLNNNLKVAEPQVLVMGYFDGVHLGHQAVIKRAKEEADRLGLPLAVLTYTPYPGLVFQKLPLPWHDLTPLDEKVALLSKLGVARVYCLNLTSMLSELEPQSFVDEVLMPLSPRVVVAGYDHLYGARDKQADMAHLSNYARNRFDVVTVAKTALAGQNHKIASRDIRAALADGDLDFVKASLGRHHETSGVVVHGDARGRTLGFPTINIWTPEQESLPAIGVYVVSVTILGQQVMGMASIGRNVTFGKDRPVTVEINLLDFDQAVYGEPVRVKWLQRLRGEVAFESAEALIEQLERDRQDTRNYFEKD</sequence>
<comment type="catalytic activity">
    <reaction evidence="13 14">
        <text>FMN + ATP + H(+) = FAD + diphosphate</text>
        <dbReference type="Rhea" id="RHEA:17237"/>
        <dbReference type="ChEBI" id="CHEBI:15378"/>
        <dbReference type="ChEBI" id="CHEBI:30616"/>
        <dbReference type="ChEBI" id="CHEBI:33019"/>
        <dbReference type="ChEBI" id="CHEBI:57692"/>
        <dbReference type="ChEBI" id="CHEBI:58210"/>
        <dbReference type="EC" id="2.7.7.2"/>
    </reaction>
</comment>
<dbReference type="PANTHER" id="PTHR22749">
    <property type="entry name" value="RIBOFLAVIN KINASE/FMN ADENYLYLTRANSFERASE"/>
    <property type="match status" value="1"/>
</dbReference>
<dbReference type="NCBIfam" id="TIGR00083">
    <property type="entry name" value="ribF"/>
    <property type="match status" value="1"/>
</dbReference>
<dbReference type="InterPro" id="IPR023468">
    <property type="entry name" value="Riboflavin_kinase"/>
</dbReference>
<dbReference type="Gene3D" id="2.40.30.30">
    <property type="entry name" value="Riboflavin kinase-like"/>
    <property type="match status" value="1"/>
</dbReference>
<comment type="similarity">
    <text evidence="14">Belongs to the ribF family.</text>
</comment>
<dbReference type="Proteomes" id="UP001314261">
    <property type="component" value="Unassembled WGS sequence"/>
</dbReference>
<accession>A0ABM9MMX4</accession>
<keyword evidence="4 14" id="KW-0288">FMN</keyword>
<evidence type="ECO:0000256" key="14">
    <source>
        <dbReference type="PIRNR" id="PIRNR004491"/>
    </source>
</evidence>
<feature type="domain" description="Riboflavin kinase" evidence="15">
    <location>
        <begin position="189"/>
        <end position="314"/>
    </location>
</feature>
<keyword evidence="8 14" id="KW-0418">Kinase</keyword>
<comment type="pathway">
    <text evidence="2 14">Cofactor biosynthesis; FMN biosynthesis; FMN from riboflavin (ATP route): step 1/1.</text>
</comment>
<evidence type="ECO:0000256" key="1">
    <source>
        <dbReference type="ARBA" id="ARBA00004726"/>
    </source>
</evidence>
<dbReference type="InterPro" id="IPR023465">
    <property type="entry name" value="Riboflavin_kinase_dom_sf"/>
</dbReference>
<dbReference type="Pfam" id="PF06574">
    <property type="entry name" value="FAD_syn"/>
    <property type="match status" value="1"/>
</dbReference>
<dbReference type="InterPro" id="IPR004821">
    <property type="entry name" value="Cyt_trans-like"/>
</dbReference>
<dbReference type="EMBL" id="CAUZLR010000001">
    <property type="protein sequence ID" value="CAK1227545.1"/>
    <property type="molecule type" value="Genomic_DNA"/>
</dbReference>
<dbReference type="NCBIfam" id="TIGR00125">
    <property type="entry name" value="cyt_tran_rel"/>
    <property type="match status" value="1"/>
</dbReference>
<dbReference type="Gene3D" id="3.40.50.620">
    <property type="entry name" value="HUPs"/>
    <property type="match status" value="1"/>
</dbReference>
<dbReference type="SUPFAM" id="SSF82114">
    <property type="entry name" value="Riboflavin kinase-like"/>
    <property type="match status" value="1"/>
</dbReference>
<dbReference type="InterPro" id="IPR015865">
    <property type="entry name" value="Riboflavin_kinase_bac/euk"/>
</dbReference>
<keyword evidence="9 14" id="KW-0274">FAD</keyword>
<reference evidence="16 17" key="1">
    <citation type="submission" date="2023-10" db="EMBL/GenBank/DDBJ databases">
        <authorList>
            <person name="Botero Cardona J."/>
        </authorList>
    </citation>
    <scope>NUCLEOTIDE SEQUENCE [LARGE SCALE GENOMIC DNA]</scope>
    <source>
        <strain evidence="16 17">R-54839</strain>
    </source>
</reference>
<keyword evidence="10 14" id="KW-0067">ATP-binding</keyword>
<evidence type="ECO:0000256" key="6">
    <source>
        <dbReference type="ARBA" id="ARBA00022695"/>
    </source>
</evidence>
<dbReference type="CDD" id="cd02064">
    <property type="entry name" value="FAD_synthetase_N"/>
    <property type="match status" value="1"/>
</dbReference>
<evidence type="ECO:0000256" key="5">
    <source>
        <dbReference type="ARBA" id="ARBA00022679"/>
    </source>
</evidence>
<organism evidence="16 17">
    <name type="scientific">Fructobacillus fructosus</name>
    <dbReference type="NCBI Taxonomy" id="1631"/>
    <lineage>
        <taxon>Bacteria</taxon>
        <taxon>Bacillati</taxon>
        <taxon>Bacillota</taxon>
        <taxon>Bacilli</taxon>
        <taxon>Lactobacillales</taxon>
        <taxon>Lactobacillaceae</taxon>
        <taxon>Fructobacillus</taxon>
    </lineage>
</organism>
<keyword evidence="6 14" id="KW-0548">Nucleotidyltransferase</keyword>
<protein>
    <recommendedName>
        <fullName evidence="14">Riboflavin biosynthesis protein</fullName>
    </recommendedName>
    <domain>
        <recommendedName>
            <fullName evidence="14">Riboflavin kinase</fullName>
            <ecNumber evidence="14">2.7.1.26</ecNumber>
        </recommendedName>
        <alternativeName>
            <fullName evidence="14">Flavokinase</fullName>
        </alternativeName>
    </domain>
    <domain>
        <recommendedName>
            <fullName evidence="14">FMN adenylyltransferase</fullName>
            <ecNumber evidence="14">2.7.7.2</ecNumber>
        </recommendedName>
        <alternativeName>
            <fullName evidence="14">FAD pyrophosphorylase</fullName>
        </alternativeName>
        <alternativeName>
            <fullName evidence="14">FAD synthase</fullName>
        </alternativeName>
    </domain>
</protein>
<keyword evidence="17" id="KW-1185">Reference proteome</keyword>
<evidence type="ECO:0000256" key="10">
    <source>
        <dbReference type="ARBA" id="ARBA00022840"/>
    </source>
</evidence>
<dbReference type="EC" id="2.7.7.2" evidence="14"/>
<comment type="caution">
    <text evidence="16">The sequence shown here is derived from an EMBL/GenBank/DDBJ whole genome shotgun (WGS) entry which is preliminary data.</text>
</comment>
<dbReference type="InterPro" id="IPR002606">
    <property type="entry name" value="Riboflavin_kinase_bac"/>
</dbReference>
<dbReference type="InterPro" id="IPR015864">
    <property type="entry name" value="FAD_synthase"/>
</dbReference>
<name>A0ABM9MMX4_9LACO</name>
<dbReference type="GO" id="GO:0008531">
    <property type="term" value="F:riboflavin kinase activity"/>
    <property type="evidence" value="ECO:0007669"/>
    <property type="project" value="UniProtKB-EC"/>
</dbReference>
<dbReference type="GeneID" id="89537315"/>
<evidence type="ECO:0000259" key="15">
    <source>
        <dbReference type="SMART" id="SM00904"/>
    </source>
</evidence>
<dbReference type="InterPro" id="IPR014729">
    <property type="entry name" value="Rossmann-like_a/b/a_fold"/>
</dbReference>
<evidence type="ECO:0000256" key="4">
    <source>
        <dbReference type="ARBA" id="ARBA00022643"/>
    </source>
</evidence>
<keyword evidence="11" id="KW-0511">Multifunctional enzyme</keyword>
<dbReference type="PANTHER" id="PTHR22749:SF6">
    <property type="entry name" value="RIBOFLAVIN KINASE"/>
    <property type="match status" value="1"/>
</dbReference>
<keyword evidence="3 14" id="KW-0285">Flavoprotein</keyword>
<proteinExistence type="inferred from homology"/>
<comment type="pathway">
    <text evidence="1 14">Cofactor biosynthesis; FAD biosynthesis; FAD from FMN: step 1/1.</text>
</comment>
<evidence type="ECO:0000256" key="2">
    <source>
        <dbReference type="ARBA" id="ARBA00005201"/>
    </source>
</evidence>
<dbReference type="GO" id="GO:0003919">
    <property type="term" value="F:FMN adenylyltransferase activity"/>
    <property type="evidence" value="ECO:0007669"/>
    <property type="project" value="UniProtKB-EC"/>
</dbReference>